<dbReference type="Proteomes" id="UP000828941">
    <property type="component" value="Chromosome 5"/>
</dbReference>
<accession>A0ACB9PCL6</accession>
<evidence type="ECO:0000313" key="2">
    <source>
        <dbReference type="Proteomes" id="UP000828941"/>
    </source>
</evidence>
<keyword evidence="2" id="KW-1185">Reference proteome</keyword>
<dbReference type="EMBL" id="CM039430">
    <property type="protein sequence ID" value="KAI4345181.1"/>
    <property type="molecule type" value="Genomic_DNA"/>
</dbReference>
<gene>
    <name evidence="1" type="ORF">L6164_012329</name>
</gene>
<reference evidence="1 2" key="1">
    <citation type="journal article" date="2022" name="DNA Res.">
        <title>Chromosomal-level genome assembly of the orchid tree Bauhinia variegata (Leguminosae; Cercidoideae) supports the allotetraploid origin hypothesis of Bauhinia.</title>
        <authorList>
            <person name="Zhong Y."/>
            <person name="Chen Y."/>
            <person name="Zheng D."/>
            <person name="Pang J."/>
            <person name="Liu Y."/>
            <person name="Luo S."/>
            <person name="Meng S."/>
            <person name="Qian L."/>
            <person name="Wei D."/>
            <person name="Dai S."/>
            <person name="Zhou R."/>
        </authorList>
    </citation>
    <scope>NUCLEOTIDE SEQUENCE [LARGE SCALE GENOMIC DNA]</scope>
    <source>
        <strain evidence="1">BV-YZ2020</strain>
    </source>
</reference>
<protein>
    <submittedName>
        <fullName evidence="1">Uncharacterized protein</fullName>
    </submittedName>
</protein>
<name>A0ACB9PCL6_BAUVA</name>
<proteinExistence type="predicted"/>
<sequence length="117" mass="12660">MKELQLSLKIRPTLFRALENQANRAAQVTAAKHTPPASAIPCTSIFLNTEFPATGDDLKILAFLRALDVLRQIGKEGRDVNAAIYAILASRLDNAGSIGAVRSQSTQPWLQNNVGAF</sequence>
<comment type="caution">
    <text evidence="1">The sequence shown here is derived from an EMBL/GenBank/DDBJ whole genome shotgun (WGS) entry which is preliminary data.</text>
</comment>
<organism evidence="1 2">
    <name type="scientific">Bauhinia variegata</name>
    <name type="common">Purple orchid tree</name>
    <name type="synonym">Phanera variegata</name>
    <dbReference type="NCBI Taxonomy" id="167791"/>
    <lineage>
        <taxon>Eukaryota</taxon>
        <taxon>Viridiplantae</taxon>
        <taxon>Streptophyta</taxon>
        <taxon>Embryophyta</taxon>
        <taxon>Tracheophyta</taxon>
        <taxon>Spermatophyta</taxon>
        <taxon>Magnoliopsida</taxon>
        <taxon>eudicotyledons</taxon>
        <taxon>Gunneridae</taxon>
        <taxon>Pentapetalae</taxon>
        <taxon>rosids</taxon>
        <taxon>fabids</taxon>
        <taxon>Fabales</taxon>
        <taxon>Fabaceae</taxon>
        <taxon>Cercidoideae</taxon>
        <taxon>Cercideae</taxon>
        <taxon>Bauhiniinae</taxon>
        <taxon>Bauhinia</taxon>
    </lineage>
</organism>
<evidence type="ECO:0000313" key="1">
    <source>
        <dbReference type="EMBL" id="KAI4345181.1"/>
    </source>
</evidence>